<dbReference type="EMBL" id="JAECVU010000008">
    <property type="protein sequence ID" value="MBH8589530.1"/>
    <property type="molecule type" value="Genomic_DNA"/>
</dbReference>
<proteinExistence type="predicted"/>
<organism evidence="1 2">
    <name type="scientific">Thermoactinomyces vulgaris</name>
    <dbReference type="NCBI Taxonomy" id="2026"/>
    <lineage>
        <taxon>Bacteria</taxon>
        <taxon>Bacillati</taxon>
        <taxon>Bacillota</taxon>
        <taxon>Bacilli</taxon>
        <taxon>Bacillales</taxon>
        <taxon>Thermoactinomycetaceae</taxon>
        <taxon>Thermoactinomyces</taxon>
    </lineage>
</organism>
<dbReference type="RefSeq" id="WP_037992954.1">
    <property type="nucleotide sequence ID" value="NZ_CP036487.1"/>
</dbReference>
<sequence>MNSGTPSKENLEQIVEEIKSNLRLVNASIIRPEDFCLDQYDELLEIHQLIRKKEGRLTMMEIEGILEELRELRTNAK</sequence>
<protein>
    <submittedName>
        <fullName evidence="1">DUF1128 family protein</fullName>
    </submittedName>
</protein>
<evidence type="ECO:0000313" key="1">
    <source>
        <dbReference type="EMBL" id="MBH8589530.1"/>
    </source>
</evidence>
<comment type="caution">
    <text evidence="1">The sequence shown here is derived from an EMBL/GenBank/DDBJ whole genome shotgun (WGS) entry which is preliminary data.</text>
</comment>
<gene>
    <name evidence="1" type="ORF">I8U22_11995</name>
</gene>
<name>A0ABS0QJS3_THEVU</name>
<dbReference type="InterPro" id="IPR009507">
    <property type="entry name" value="UPF0435"/>
</dbReference>
<accession>A0ABS0QJS3</accession>
<keyword evidence="2" id="KW-1185">Reference proteome</keyword>
<evidence type="ECO:0000313" key="2">
    <source>
        <dbReference type="Proteomes" id="UP000641910"/>
    </source>
</evidence>
<dbReference type="Proteomes" id="UP000641910">
    <property type="component" value="Unassembled WGS sequence"/>
</dbReference>
<dbReference type="Pfam" id="PF06569">
    <property type="entry name" value="DUF1128"/>
    <property type="match status" value="1"/>
</dbReference>
<reference evidence="1 2" key="1">
    <citation type="submission" date="2020-12" db="EMBL/GenBank/DDBJ databases">
        <title>WGS of Thermoactinomyces spp.</title>
        <authorList>
            <person name="Cheng K."/>
        </authorList>
    </citation>
    <scope>NUCLEOTIDE SEQUENCE [LARGE SCALE GENOMIC DNA]</scope>
    <source>
        <strain evidence="2">CICC 10650\ACCC 41061</strain>
    </source>
</reference>